<accession>A0ACC1L118</accession>
<protein>
    <submittedName>
        <fullName evidence="1">Uncharacterized protein</fullName>
    </submittedName>
</protein>
<dbReference type="EMBL" id="JANBUN010001284">
    <property type="protein sequence ID" value="KAJ2798803.1"/>
    <property type="molecule type" value="Genomic_DNA"/>
</dbReference>
<evidence type="ECO:0000313" key="2">
    <source>
        <dbReference type="Proteomes" id="UP001140087"/>
    </source>
</evidence>
<name>A0ACC1L118_9FUNG</name>
<evidence type="ECO:0000313" key="1">
    <source>
        <dbReference type="EMBL" id="KAJ2798803.1"/>
    </source>
</evidence>
<sequence>MRALALMHTFAVLLLAVLVGPGAGAARGQSVGIDIGVDVPVFLGRVPFSVASGPHTVSGFISVYFHATRNVKVVGGGGHRYRANYSVTTFMYYAEYTSSLWGGAVTQQLQDTIYVSRIEATIRSLDVAAVAAVE</sequence>
<reference evidence="1" key="1">
    <citation type="submission" date="2022-07" db="EMBL/GenBank/DDBJ databases">
        <title>Phylogenomic reconstructions and comparative analyses of Kickxellomycotina fungi.</title>
        <authorList>
            <person name="Reynolds N.K."/>
            <person name="Stajich J.E."/>
            <person name="Barry K."/>
            <person name="Grigoriev I.V."/>
            <person name="Crous P."/>
            <person name="Smith M.E."/>
        </authorList>
    </citation>
    <scope>NUCLEOTIDE SEQUENCE</scope>
    <source>
        <strain evidence="1">BCRC 34780</strain>
    </source>
</reference>
<proteinExistence type="predicted"/>
<organism evidence="1 2">
    <name type="scientific">Coemansia helicoidea</name>
    <dbReference type="NCBI Taxonomy" id="1286919"/>
    <lineage>
        <taxon>Eukaryota</taxon>
        <taxon>Fungi</taxon>
        <taxon>Fungi incertae sedis</taxon>
        <taxon>Zoopagomycota</taxon>
        <taxon>Kickxellomycotina</taxon>
        <taxon>Kickxellomycetes</taxon>
        <taxon>Kickxellales</taxon>
        <taxon>Kickxellaceae</taxon>
        <taxon>Coemansia</taxon>
    </lineage>
</organism>
<comment type="caution">
    <text evidence="1">The sequence shown here is derived from an EMBL/GenBank/DDBJ whole genome shotgun (WGS) entry which is preliminary data.</text>
</comment>
<keyword evidence="2" id="KW-1185">Reference proteome</keyword>
<gene>
    <name evidence="1" type="ORF">H4R21_003787</name>
</gene>
<dbReference type="Proteomes" id="UP001140087">
    <property type="component" value="Unassembled WGS sequence"/>
</dbReference>